<dbReference type="InterPro" id="IPR050767">
    <property type="entry name" value="Sel1_AlgK"/>
</dbReference>
<protein>
    <submittedName>
        <fullName evidence="2">TPR repeat</fullName>
    </submittedName>
</protein>
<dbReference type="Gene3D" id="1.25.40.10">
    <property type="entry name" value="Tetratricopeptide repeat domain"/>
    <property type="match status" value="3"/>
</dbReference>
<proteinExistence type="predicted"/>
<dbReference type="AlphaFoldDB" id="A0A1G7S1J1"/>
<evidence type="ECO:0000313" key="2">
    <source>
        <dbReference type="EMBL" id="SDG16902.1"/>
    </source>
</evidence>
<dbReference type="InterPro" id="IPR006597">
    <property type="entry name" value="Sel1-like"/>
</dbReference>
<dbReference type="Proteomes" id="UP000199495">
    <property type="component" value="Unassembled WGS sequence"/>
</dbReference>
<accession>A0A1G7S1J1</accession>
<sequence>MLIRNLFLSVCVAALAGSVSQTAFAQGDDTETPASPAEITDQIVIDDVDIFLDDALSALVAEADAGDGAAALAVAKARFASESPEEQRQGVDYLISAHEAGASEATLMLANLYESGGYGMLPDLEQAEELYGIAIENGSIDAKVSLGRLLVNTSFSAADKQRGLTALEEAHAAGSISAANFLADLYSTGRAVPIDTQTALDYYSFGLASGNTTSLLAVGDMLRTGAFRLPARPDLAMTLFERAIANGQVSATYRIADMYIRGEAVEQDIEFGMSMLTALANSGDDDAYIALGDLYARAEILPPDFDQAVAFYQQAAETSPTGYLRLAGLYLEPPVAMPPEPRRAVEYYETAAEMGSTTALRSLADLYLEGRVLAPNPQRAFDLLDEAVSFGDGTAATRLAILHANNEPFPADFDAVQRYLSLALAMGNSAAIIDVSTAIAEGPLVRTVRDDAYNWLRSAAESGLPGAASRLARLQLDGLFPAESLSGVIEMVRASANSGDKAAARFIIGLYRDGYGLLMSPDLAAAQDYVDQYAPLLGPEETTIEQIRLEASRGQSLEVFETILAQYKSLTPATSITFLDQLRQENDRAFVFVVQSELTEEGLFAGVPNGTMDGLTIQSFNAACAAANAMTECLPGPMTGATARVIGRYIWGPRPAS</sequence>
<dbReference type="PANTHER" id="PTHR11102:SF160">
    <property type="entry name" value="ERAD-ASSOCIATED E3 UBIQUITIN-PROTEIN LIGASE COMPONENT HRD3"/>
    <property type="match status" value="1"/>
</dbReference>
<dbReference type="SMART" id="SM00671">
    <property type="entry name" value="SEL1"/>
    <property type="match status" value="8"/>
</dbReference>
<keyword evidence="1" id="KW-0732">Signal</keyword>
<dbReference type="SUPFAM" id="SSF81901">
    <property type="entry name" value="HCP-like"/>
    <property type="match status" value="2"/>
</dbReference>
<dbReference type="RefSeq" id="WP_090590063.1">
    <property type="nucleotide sequence ID" value="NZ_FNCS01000001.1"/>
</dbReference>
<gene>
    <name evidence="2" type="ORF">SAMN04487974_101252</name>
</gene>
<dbReference type="PANTHER" id="PTHR11102">
    <property type="entry name" value="SEL-1-LIKE PROTEIN"/>
    <property type="match status" value="1"/>
</dbReference>
<name>A0A1G7S1J1_9HYPH</name>
<dbReference type="Pfam" id="PF08238">
    <property type="entry name" value="Sel1"/>
    <property type="match status" value="8"/>
</dbReference>
<dbReference type="EMBL" id="FNCS01000001">
    <property type="protein sequence ID" value="SDG16902.1"/>
    <property type="molecule type" value="Genomic_DNA"/>
</dbReference>
<evidence type="ECO:0000256" key="1">
    <source>
        <dbReference type="SAM" id="SignalP"/>
    </source>
</evidence>
<evidence type="ECO:0000313" key="3">
    <source>
        <dbReference type="Proteomes" id="UP000199495"/>
    </source>
</evidence>
<feature type="signal peptide" evidence="1">
    <location>
        <begin position="1"/>
        <end position="25"/>
    </location>
</feature>
<reference evidence="2 3" key="1">
    <citation type="submission" date="2016-10" db="EMBL/GenBank/DDBJ databases">
        <authorList>
            <person name="de Groot N.N."/>
        </authorList>
    </citation>
    <scope>NUCLEOTIDE SEQUENCE [LARGE SCALE GENOMIC DNA]</scope>
    <source>
        <strain evidence="2 3">CGMCC 1.10267</strain>
    </source>
</reference>
<dbReference type="InterPro" id="IPR011990">
    <property type="entry name" value="TPR-like_helical_dom_sf"/>
</dbReference>
<feature type="chain" id="PRO_5011455282" evidence="1">
    <location>
        <begin position="26"/>
        <end position="657"/>
    </location>
</feature>
<dbReference type="STRING" id="440168.SAMN04487974_101252"/>
<keyword evidence="3" id="KW-1185">Reference proteome</keyword>
<dbReference type="OrthoDB" id="7938454at2"/>
<organism evidence="2 3">
    <name type="scientific">Pelagibacterium luteolum</name>
    <dbReference type="NCBI Taxonomy" id="440168"/>
    <lineage>
        <taxon>Bacteria</taxon>
        <taxon>Pseudomonadati</taxon>
        <taxon>Pseudomonadota</taxon>
        <taxon>Alphaproteobacteria</taxon>
        <taxon>Hyphomicrobiales</taxon>
        <taxon>Devosiaceae</taxon>
        <taxon>Pelagibacterium</taxon>
    </lineage>
</organism>